<dbReference type="Pfam" id="PF17921">
    <property type="entry name" value="Integrase_H2C2"/>
    <property type="match status" value="1"/>
</dbReference>
<dbReference type="OrthoDB" id="1719576at2759"/>
<dbReference type="GO" id="GO:0015074">
    <property type="term" value="P:DNA integration"/>
    <property type="evidence" value="ECO:0007669"/>
    <property type="project" value="InterPro"/>
</dbReference>
<gene>
    <name evidence="2" type="ORF">CR513_43289</name>
</gene>
<protein>
    <recommendedName>
        <fullName evidence="1">Integrase catalytic domain-containing protein</fullName>
    </recommendedName>
</protein>
<organism evidence="2 3">
    <name type="scientific">Mucuna pruriens</name>
    <name type="common">Velvet bean</name>
    <name type="synonym">Dolichos pruriens</name>
    <dbReference type="NCBI Taxonomy" id="157652"/>
    <lineage>
        <taxon>Eukaryota</taxon>
        <taxon>Viridiplantae</taxon>
        <taxon>Streptophyta</taxon>
        <taxon>Embryophyta</taxon>
        <taxon>Tracheophyta</taxon>
        <taxon>Spermatophyta</taxon>
        <taxon>Magnoliopsida</taxon>
        <taxon>eudicotyledons</taxon>
        <taxon>Gunneridae</taxon>
        <taxon>Pentapetalae</taxon>
        <taxon>rosids</taxon>
        <taxon>fabids</taxon>
        <taxon>Fabales</taxon>
        <taxon>Fabaceae</taxon>
        <taxon>Papilionoideae</taxon>
        <taxon>50 kb inversion clade</taxon>
        <taxon>NPAAA clade</taxon>
        <taxon>indigoferoid/millettioid clade</taxon>
        <taxon>Phaseoleae</taxon>
        <taxon>Mucuna</taxon>
    </lineage>
</organism>
<dbReference type="Gene3D" id="3.30.420.10">
    <property type="entry name" value="Ribonuclease H-like superfamily/Ribonuclease H"/>
    <property type="match status" value="1"/>
</dbReference>
<name>A0A371FEH0_MUCPR</name>
<dbReference type="PANTHER" id="PTHR35046:SF9">
    <property type="entry name" value="RNA-DIRECTED DNA POLYMERASE"/>
    <property type="match status" value="1"/>
</dbReference>
<reference evidence="2" key="1">
    <citation type="submission" date="2018-05" db="EMBL/GenBank/DDBJ databases">
        <title>Draft genome of Mucuna pruriens seed.</title>
        <authorList>
            <person name="Nnadi N.E."/>
            <person name="Vos R."/>
            <person name="Hasami M.H."/>
            <person name="Devisetty U.K."/>
            <person name="Aguiy J.C."/>
        </authorList>
    </citation>
    <scope>NUCLEOTIDE SEQUENCE [LARGE SCALE GENOMIC DNA]</scope>
    <source>
        <strain evidence="2">JCA_2017</strain>
    </source>
</reference>
<evidence type="ECO:0000313" key="2">
    <source>
        <dbReference type="EMBL" id="RDX76697.1"/>
    </source>
</evidence>
<dbReference type="SUPFAM" id="SSF53098">
    <property type="entry name" value="Ribonuclease H-like"/>
    <property type="match status" value="1"/>
</dbReference>
<keyword evidence="3" id="KW-1185">Reference proteome</keyword>
<dbReference type="AlphaFoldDB" id="A0A371FEH0"/>
<sequence length="221" mass="25964">MLYLGGTPWCLCLRKLLGFEHLKELYHKDELFKEIYDLCTNGANEGFYIHDGFLFKDEKLYMRLTMVFLFKDEAHEGGLIGHFGGYKTYKTMLEHFFWPHMKRYVHHLCDKCIVCKFANSKVDLSMDFVLGLPRSKGGKDSIFVVVDRFSIMTHFIPCHKVDDAYLMANLFFREVVRLHGLLMTIVSDRDSKFLNHFWRTLWSKLGTKLLFLTACHPQIDG</sequence>
<evidence type="ECO:0000259" key="1">
    <source>
        <dbReference type="PROSITE" id="PS50994"/>
    </source>
</evidence>
<evidence type="ECO:0000313" key="3">
    <source>
        <dbReference type="Proteomes" id="UP000257109"/>
    </source>
</evidence>
<dbReference type="PROSITE" id="PS50994">
    <property type="entry name" value="INTEGRASE"/>
    <property type="match status" value="1"/>
</dbReference>
<dbReference type="InterPro" id="IPR041588">
    <property type="entry name" value="Integrase_H2C2"/>
</dbReference>
<dbReference type="STRING" id="157652.A0A371FEH0"/>
<dbReference type="InterPro" id="IPR012337">
    <property type="entry name" value="RNaseH-like_sf"/>
</dbReference>
<feature type="domain" description="Integrase catalytic" evidence="1">
    <location>
        <begin position="116"/>
        <end position="221"/>
    </location>
</feature>
<dbReference type="EMBL" id="QJKJ01009412">
    <property type="protein sequence ID" value="RDX76697.1"/>
    <property type="molecule type" value="Genomic_DNA"/>
</dbReference>
<dbReference type="Gene3D" id="1.10.340.70">
    <property type="match status" value="1"/>
</dbReference>
<accession>A0A371FEH0</accession>
<dbReference type="Proteomes" id="UP000257109">
    <property type="component" value="Unassembled WGS sequence"/>
</dbReference>
<comment type="caution">
    <text evidence="2">The sequence shown here is derived from an EMBL/GenBank/DDBJ whole genome shotgun (WGS) entry which is preliminary data.</text>
</comment>
<feature type="non-terminal residue" evidence="2">
    <location>
        <position position="1"/>
    </location>
</feature>
<dbReference type="GO" id="GO:0003676">
    <property type="term" value="F:nucleic acid binding"/>
    <property type="evidence" value="ECO:0007669"/>
    <property type="project" value="InterPro"/>
</dbReference>
<dbReference type="PANTHER" id="PTHR35046">
    <property type="entry name" value="ZINC KNUCKLE (CCHC-TYPE) FAMILY PROTEIN"/>
    <property type="match status" value="1"/>
</dbReference>
<proteinExistence type="predicted"/>
<dbReference type="InterPro" id="IPR001584">
    <property type="entry name" value="Integrase_cat-core"/>
</dbReference>
<dbReference type="InterPro" id="IPR036397">
    <property type="entry name" value="RNaseH_sf"/>
</dbReference>